<evidence type="ECO:0000313" key="1">
    <source>
        <dbReference type="EMBL" id="JAE31518.1"/>
    </source>
</evidence>
<proteinExistence type="predicted"/>
<dbReference type="AlphaFoldDB" id="A0A0A9HF52"/>
<name>A0A0A9HF52_ARUDO</name>
<dbReference type="EMBL" id="GBRH01166378">
    <property type="protein sequence ID" value="JAE31518.1"/>
    <property type="molecule type" value="Transcribed_RNA"/>
</dbReference>
<organism evidence="1">
    <name type="scientific">Arundo donax</name>
    <name type="common">Giant reed</name>
    <name type="synonym">Donax arundinaceus</name>
    <dbReference type="NCBI Taxonomy" id="35708"/>
    <lineage>
        <taxon>Eukaryota</taxon>
        <taxon>Viridiplantae</taxon>
        <taxon>Streptophyta</taxon>
        <taxon>Embryophyta</taxon>
        <taxon>Tracheophyta</taxon>
        <taxon>Spermatophyta</taxon>
        <taxon>Magnoliopsida</taxon>
        <taxon>Liliopsida</taxon>
        <taxon>Poales</taxon>
        <taxon>Poaceae</taxon>
        <taxon>PACMAD clade</taxon>
        <taxon>Arundinoideae</taxon>
        <taxon>Arundineae</taxon>
        <taxon>Arundo</taxon>
    </lineage>
</organism>
<reference evidence="1" key="2">
    <citation type="journal article" date="2015" name="Data Brief">
        <title>Shoot transcriptome of the giant reed, Arundo donax.</title>
        <authorList>
            <person name="Barrero R.A."/>
            <person name="Guerrero F.D."/>
            <person name="Moolhuijzen P."/>
            <person name="Goolsby J.A."/>
            <person name="Tidwell J."/>
            <person name="Bellgard S.E."/>
            <person name="Bellgard M.I."/>
        </authorList>
    </citation>
    <scope>NUCLEOTIDE SEQUENCE</scope>
    <source>
        <tissue evidence="1">Shoot tissue taken approximately 20 cm above the soil surface</tissue>
    </source>
</reference>
<protein>
    <submittedName>
        <fullName evidence="1">Uncharacterized protein</fullName>
    </submittedName>
</protein>
<reference evidence="1" key="1">
    <citation type="submission" date="2014-09" db="EMBL/GenBank/DDBJ databases">
        <authorList>
            <person name="Magalhaes I.L.F."/>
            <person name="Oliveira U."/>
            <person name="Santos F.R."/>
            <person name="Vidigal T.H.D.A."/>
            <person name="Brescovit A.D."/>
            <person name="Santos A.J."/>
        </authorList>
    </citation>
    <scope>NUCLEOTIDE SEQUENCE</scope>
    <source>
        <tissue evidence="1">Shoot tissue taken approximately 20 cm above the soil surface</tissue>
    </source>
</reference>
<sequence>MLASVMGYSVCDTTIVPEEQPRYSLKVYLLCARKVTLKEVPISKDVHFLL</sequence>
<accession>A0A0A9HF52</accession>